<keyword evidence="4" id="KW-0804">Transcription</keyword>
<accession>A0A7V8N190</accession>
<keyword evidence="3" id="KW-0238">DNA-binding</keyword>
<evidence type="ECO:0000256" key="2">
    <source>
        <dbReference type="ARBA" id="ARBA00023015"/>
    </source>
</evidence>
<dbReference type="InterPro" id="IPR000847">
    <property type="entry name" value="LysR_HTH_N"/>
</dbReference>
<dbReference type="GO" id="GO:0003677">
    <property type="term" value="F:DNA binding"/>
    <property type="evidence" value="ECO:0007669"/>
    <property type="project" value="UniProtKB-KW"/>
</dbReference>
<dbReference type="GeneID" id="303194949"/>
<proteinExistence type="inferred from homology"/>
<dbReference type="InterPro" id="IPR036388">
    <property type="entry name" value="WH-like_DNA-bd_sf"/>
</dbReference>
<reference evidence="6 7" key="1">
    <citation type="submission" date="2020-07" db="EMBL/GenBank/DDBJ databases">
        <authorList>
            <person name="Hilgarth M."/>
            <person name="Werum V."/>
            <person name="Vogel R.F."/>
        </authorList>
    </citation>
    <scope>NUCLEOTIDE SEQUENCE [LARGE SCALE GENOMIC DNA]</scope>
    <source>
        <strain evidence="6 7">DSM 28961</strain>
    </source>
</reference>
<dbReference type="PRINTS" id="PR00039">
    <property type="entry name" value="HTHLYSR"/>
</dbReference>
<dbReference type="Pfam" id="PF00126">
    <property type="entry name" value="HTH_1"/>
    <property type="match status" value="1"/>
</dbReference>
<dbReference type="InterPro" id="IPR036390">
    <property type="entry name" value="WH_DNA-bd_sf"/>
</dbReference>
<dbReference type="PANTHER" id="PTHR30419:SF8">
    <property type="entry name" value="NITROGEN ASSIMILATION TRANSCRIPTIONAL ACTIVATOR-RELATED"/>
    <property type="match status" value="1"/>
</dbReference>
<name>A0A7V8N190_9LACT</name>
<dbReference type="SUPFAM" id="SSF46785">
    <property type="entry name" value="Winged helix' DNA-binding domain"/>
    <property type="match status" value="1"/>
</dbReference>
<evidence type="ECO:0000259" key="5">
    <source>
        <dbReference type="PROSITE" id="PS50931"/>
    </source>
</evidence>
<dbReference type="GO" id="GO:0005829">
    <property type="term" value="C:cytosol"/>
    <property type="evidence" value="ECO:0007669"/>
    <property type="project" value="TreeGrafter"/>
</dbReference>
<dbReference type="Gene3D" id="1.10.10.10">
    <property type="entry name" value="Winged helix-like DNA-binding domain superfamily/Winged helix DNA-binding domain"/>
    <property type="match status" value="1"/>
</dbReference>
<dbReference type="GO" id="GO:0003700">
    <property type="term" value="F:DNA-binding transcription factor activity"/>
    <property type="evidence" value="ECO:0007669"/>
    <property type="project" value="InterPro"/>
</dbReference>
<dbReference type="InterPro" id="IPR005119">
    <property type="entry name" value="LysR_subst-bd"/>
</dbReference>
<keyword evidence="7" id="KW-1185">Reference proteome</keyword>
<evidence type="ECO:0000256" key="3">
    <source>
        <dbReference type="ARBA" id="ARBA00023125"/>
    </source>
</evidence>
<evidence type="ECO:0000256" key="4">
    <source>
        <dbReference type="ARBA" id="ARBA00023163"/>
    </source>
</evidence>
<keyword evidence="2" id="KW-0805">Transcription regulation</keyword>
<dbReference type="PROSITE" id="PS50931">
    <property type="entry name" value="HTH_LYSR"/>
    <property type="match status" value="1"/>
</dbReference>
<dbReference type="Pfam" id="PF03466">
    <property type="entry name" value="LysR_substrate"/>
    <property type="match status" value="1"/>
</dbReference>
<gene>
    <name evidence="6" type="ORF">HZR21_05385</name>
</gene>
<comment type="caution">
    <text evidence="6">The sequence shown here is derived from an EMBL/GenBank/DDBJ whole genome shotgun (WGS) entry which is preliminary data.</text>
</comment>
<dbReference type="RefSeq" id="WP_180746777.1">
    <property type="nucleotide sequence ID" value="NZ_CBCRWQ010000008.1"/>
</dbReference>
<sequence>MAELYSQQTLHYLDILLKHGNFTKAAKDLYVSQPHLTQTIKRIESDLGAQIINREITPLQLTAAGKLYYQYLVAAENKKEQFRQQFFQYTNPGKKVIHLGVLSSLGSFLLPIFLPDFIKAYPDVTVELHEDLPERNESKLLNGSIDFFIGQNPETISPNLKTIHFGKHGYYALIPECSAFYQPQQFLISDECIPMKTLLSEPLVLTKRGSAIRRQVDYLLQKYKIQPNIVLETNNIFTAVNLAKANAGVTFFAESIKVFDNHSPFNIYKLPLDLLSLDYFISYDTKKILDPIELEFVTFFKNAISKLL</sequence>
<dbReference type="InterPro" id="IPR050950">
    <property type="entry name" value="HTH-type_LysR_regulators"/>
</dbReference>
<comment type="similarity">
    <text evidence="1">Belongs to the LysR transcriptional regulatory family.</text>
</comment>
<protein>
    <submittedName>
        <fullName evidence="6">LysR family transcriptional regulator</fullName>
    </submittedName>
</protein>
<evidence type="ECO:0000256" key="1">
    <source>
        <dbReference type="ARBA" id="ARBA00009437"/>
    </source>
</evidence>
<dbReference type="PANTHER" id="PTHR30419">
    <property type="entry name" value="HTH-TYPE TRANSCRIPTIONAL REGULATOR YBHD"/>
    <property type="match status" value="1"/>
</dbReference>
<dbReference type="CDD" id="cd05466">
    <property type="entry name" value="PBP2_LTTR_substrate"/>
    <property type="match status" value="1"/>
</dbReference>
<feature type="domain" description="HTH lysR-type" evidence="5">
    <location>
        <begin position="10"/>
        <end position="62"/>
    </location>
</feature>
<evidence type="ECO:0000313" key="7">
    <source>
        <dbReference type="Proteomes" id="UP000530186"/>
    </source>
</evidence>
<dbReference type="AlphaFoldDB" id="A0A7V8N190"/>
<evidence type="ECO:0000313" key="6">
    <source>
        <dbReference type="EMBL" id="MBA0016583.1"/>
    </source>
</evidence>
<dbReference type="EMBL" id="JACBNY010000007">
    <property type="protein sequence ID" value="MBA0016583.1"/>
    <property type="molecule type" value="Genomic_DNA"/>
</dbReference>
<dbReference type="Proteomes" id="UP000530186">
    <property type="component" value="Unassembled WGS sequence"/>
</dbReference>
<organism evidence="6 7">
    <name type="scientific">Pseudolactococcus laudensis</name>
    <dbReference type="NCBI Taxonomy" id="1494461"/>
    <lineage>
        <taxon>Bacteria</taxon>
        <taxon>Bacillati</taxon>
        <taxon>Bacillota</taxon>
        <taxon>Bacilli</taxon>
        <taxon>Lactobacillales</taxon>
        <taxon>Streptococcaceae</taxon>
        <taxon>Pseudolactococcus</taxon>
    </lineage>
</organism>
<dbReference type="SUPFAM" id="SSF53850">
    <property type="entry name" value="Periplasmic binding protein-like II"/>
    <property type="match status" value="1"/>
</dbReference>
<dbReference type="Gene3D" id="3.40.190.290">
    <property type="match status" value="1"/>
</dbReference>